<protein>
    <submittedName>
        <fullName evidence="1">Uncharacterized protein</fullName>
    </submittedName>
</protein>
<evidence type="ECO:0000313" key="1">
    <source>
        <dbReference type="EMBL" id="KAJ5066288.1"/>
    </source>
</evidence>
<organism evidence="1 2">
    <name type="scientific">Anaeramoeba ignava</name>
    <name type="common">Anaerobic marine amoeba</name>
    <dbReference type="NCBI Taxonomy" id="1746090"/>
    <lineage>
        <taxon>Eukaryota</taxon>
        <taxon>Metamonada</taxon>
        <taxon>Anaeramoebidae</taxon>
        <taxon>Anaeramoeba</taxon>
    </lineage>
</organism>
<reference evidence="1" key="1">
    <citation type="submission" date="2022-10" db="EMBL/GenBank/DDBJ databases">
        <title>Novel sulphate-reducing endosymbionts in the free-living metamonad Anaeramoeba.</title>
        <authorList>
            <person name="Jerlstrom-Hultqvist J."/>
            <person name="Cepicka I."/>
            <person name="Gallot-Lavallee L."/>
            <person name="Salas-Leiva D."/>
            <person name="Curtis B.A."/>
            <person name="Zahonova K."/>
            <person name="Pipaliya S."/>
            <person name="Dacks J."/>
            <person name="Roger A.J."/>
        </authorList>
    </citation>
    <scope>NUCLEOTIDE SEQUENCE</scope>
    <source>
        <strain evidence="1">BMAN</strain>
    </source>
</reference>
<name>A0A9Q0L5G6_ANAIG</name>
<sequence length="434" mass="51381">MDSKKTSLIETFTTKKINKKTLKTYQRAIQKTAEPMMIIYSNTKILEINNSCILMLKCISREECLKLKLINFCPDFQPHMKTLSSRAFGYLIPSLIESSHQFSRPQITKFDFKLKDLLNEEFWVEISVAVYNVHQNFILILSFEPIFEPKISYNKNPNNAFSSVNSTMSVVTESCDFTNVEDLLSDVSVDISDLDPLFKDLKNLDIDHLTTSSLLFQEQDIIYDNQNPNQEKSQKENELINQNSFENLEVVEFNLKKDISTDFNLLSQENSSRTNSITLEKKTQNEEDFQFFIFDFLEFQLQETLSQKILEIQISIEKKLDKELEKSIISLINQLKRKFEYYSQQQRSEIDQLLISLHSERRIRMKDFQQFDKILFEKLKILEEIKLENKKLLSEFSEYQKTYSRILTFFKEEKIIQNDIEKVLNELEINNEKF</sequence>
<keyword evidence="2" id="KW-1185">Reference proteome</keyword>
<dbReference type="Gene3D" id="3.30.450.20">
    <property type="entry name" value="PAS domain"/>
    <property type="match status" value="1"/>
</dbReference>
<dbReference type="AlphaFoldDB" id="A0A9Q0L5G6"/>
<comment type="caution">
    <text evidence="1">The sequence shown here is derived from an EMBL/GenBank/DDBJ whole genome shotgun (WGS) entry which is preliminary data.</text>
</comment>
<dbReference type="EMBL" id="JAPDFW010000147">
    <property type="protein sequence ID" value="KAJ5066288.1"/>
    <property type="molecule type" value="Genomic_DNA"/>
</dbReference>
<dbReference type="Proteomes" id="UP001149090">
    <property type="component" value="Unassembled WGS sequence"/>
</dbReference>
<accession>A0A9Q0L5G6</accession>
<gene>
    <name evidence="1" type="ORF">M0811_03621</name>
</gene>
<evidence type="ECO:0000313" key="2">
    <source>
        <dbReference type="Proteomes" id="UP001149090"/>
    </source>
</evidence>
<proteinExistence type="predicted"/>